<feature type="transmembrane region" description="Helical" evidence="1">
    <location>
        <begin position="54"/>
        <end position="76"/>
    </location>
</feature>
<keyword evidence="1" id="KW-0472">Membrane</keyword>
<organism evidence="2 3">
    <name type="scientific">Paraburkholderia terricola</name>
    <dbReference type="NCBI Taxonomy" id="169427"/>
    <lineage>
        <taxon>Bacteria</taxon>
        <taxon>Pseudomonadati</taxon>
        <taxon>Pseudomonadota</taxon>
        <taxon>Betaproteobacteria</taxon>
        <taxon>Burkholderiales</taxon>
        <taxon>Burkholderiaceae</taxon>
        <taxon>Paraburkholderia</taxon>
    </lineage>
</organism>
<gene>
    <name evidence="2" type="ORF">SAMN05192548_10922</name>
</gene>
<name>A0A1M6Z782_9BURK</name>
<feature type="transmembrane region" description="Helical" evidence="1">
    <location>
        <begin position="207"/>
        <end position="237"/>
    </location>
</feature>
<feature type="transmembrane region" description="Helical" evidence="1">
    <location>
        <begin position="244"/>
        <end position="265"/>
    </location>
</feature>
<proteinExistence type="predicted"/>
<evidence type="ECO:0000313" key="2">
    <source>
        <dbReference type="EMBL" id="SHL26275.1"/>
    </source>
</evidence>
<dbReference type="OrthoDB" id="5829096at2"/>
<dbReference type="RefSeq" id="WP_073432959.1">
    <property type="nucleotide sequence ID" value="NZ_CADFGY010000005.1"/>
</dbReference>
<keyword evidence="1" id="KW-0812">Transmembrane</keyword>
<protein>
    <recommendedName>
        <fullName evidence="4">O-antigen ligase</fullName>
    </recommendedName>
</protein>
<feature type="transmembrane region" description="Helical" evidence="1">
    <location>
        <begin position="328"/>
        <end position="346"/>
    </location>
</feature>
<dbReference type="EMBL" id="FRAB01000092">
    <property type="protein sequence ID" value="SHL26275.1"/>
    <property type="molecule type" value="Genomic_DNA"/>
</dbReference>
<feature type="transmembrane region" description="Helical" evidence="1">
    <location>
        <begin position="174"/>
        <end position="195"/>
    </location>
</feature>
<accession>A0A1M6Z782</accession>
<keyword evidence="1" id="KW-1133">Transmembrane helix</keyword>
<dbReference type="Proteomes" id="UP000184395">
    <property type="component" value="Unassembled WGS sequence"/>
</dbReference>
<dbReference type="AlphaFoldDB" id="A0A1M6Z782"/>
<feature type="transmembrane region" description="Helical" evidence="1">
    <location>
        <begin position="88"/>
        <end position="109"/>
    </location>
</feature>
<sequence length="416" mass="45700">MSRILRFPILFIALLLSSLVSHGAYVQMAGILLLCAYCIGTHSTRAELLGHRNLMLAAAVLAIITGFFLYYLLFPVANGAPDLEKSAFNNYAFLVLVTLFVLCFHALVVATPDELSASLVGLIVLNTVVQFAQTASLIATNNYIDFVEPVTGEPSRFHNYEGLNPVFAYRPTGLFIEPSTFGAVIASLTIGYVVLGKVRQREAHFFPVLLAIVAMLITQSTAAIVQCALLIFAILLVKGKSARVMIIILCVAALLAAPSFFEAYFNSFAMKMDESSAIRLELLDYIYNVRTGWDWLLGYGPFTLESSLYHLAKPGGGVHVASLNDAGLIQYFVVRFGILGLIVPALMFMKMRKDLPHVLFFVVIMSLKLNYSEPALFFGLLPLLMRLPARACAPQDSEAEVRLPVHRASPEHLRGT</sequence>
<evidence type="ECO:0000256" key="1">
    <source>
        <dbReference type="SAM" id="Phobius"/>
    </source>
</evidence>
<dbReference type="KEGG" id="pts:CUJ90_03035"/>
<dbReference type="GeneID" id="301977144"/>
<evidence type="ECO:0008006" key="4">
    <source>
        <dbReference type="Google" id="ProtNLM"/>
    </source>
</evidence>
<feature type="transmembrane region" description="Helical" evidence="1">
    <location>
        <begin position="115"/>
        <end position="132"/>
    </location>
</feature>
<evidence type="ECO:0000313" key="3">
    <source>
        <dbReference type="Proteomes" id="UP000184395"/>
    </source>
</evidence>
<feature type="transmembrane region" description="Helical" evidence="1">
    <location>
        <begin position="358"/>
        <end position="381"/>
    </location>
</feature>
<reference evidence="2 3" key="1">
    <citation type="submission" date="2016-11" db="EMBL/GenBank/DDBJ databases">
        <authorList>
            <person name="Jaros S."/>
            <person name="Januszkiewicz K."/>
            <person name="Wedrychowicz H."/>
        </authorList>
    </citation>
    <scope>NUCLEOTIDE SEQUENCE [LARGE SCALE GENOMIC DNA]</scope>
    <source>
        <strain evidence="2 3">LMG 20594</strain>
    </source>
</reference>